<name>A0A842IVF2_9FLAO</name>
<evidence type="ECO:0000313" key="2">
    <source>
        <dbReference type="Proteomes" id="UP000533900"/>
    </source>
</evidence>
<dbReference type="Proteomes" id="UP000533900">
    <property type="component" value="Unassembled WGS sequence"/>
</dbReference>
<protein>
    <submittedName>
        <fullName evidence="1">Uncharacterized protein</fullName>
    </submittedName>
</protein>
<comment type="caution">
    <text evidence="1">The sequence shown here is derived from an EMBL/GenBank/DDBJ whole genome shotgun (WGS) entry which is preliminary data.</text>
</comment>
<reference evidence="1" key="1">
    <citation type="submission" date="2020-08" db="EMBL/GenBank/DDBJ databases">
        <title>Winogradskyella ouciana sp. nov., isolated from the hadal seawater of the Mariana Trench.</title>
        <authorList>
            <person name="He X."/>
        </authorList>
    </citation>
    <scope>NUCLEOTIDE SEQUENCE [LARGE SCALE GENOMIC DNA]</scope>
    <source>
        <strain evidence="1">KCTC 52348</strain>
    </source>
</reference>
<gene>
    <name evidence="1" type="ORF">H7F21_11415</name>
</gene>
<dbReference type="EMBL" id="JACLCP010000003">
    <property type="protein sequence ID" value="MBC2845703.1"/>
    <property type="molecule type" value="Genomic_DNA"/>
</dbReference>
<organism evidence="1 2">
    <name type="scientific">Winogradskyella flava</name>
    <dbReference type="NCBI Taxonomy" id="1884876"/>
    <lineage>
        <taxon>Bacteria</taxon>
        <taxon>Pseudomonadati</taxon>
        <taxon>Bacteroidota</taxon>
        <taxon>Flavobacteriia</taxon>
        <taxon>Flavobacteriales</taxon>
        <taxon>Flavobacteriaceae</taxon>
        <taxon>Winogradskyella</taxon>
    </lineage>
</organism>
<proteinExistence type="predicted"/>
<accession>A0A842IVF2</accession>
<evidence type="ECO:0000313" key="1">
    <source>
        <dbReference type="EMBL" id="MBC2845703.1"/>
    </source>
</evidence>
<keyword evidence="2" id="KW-1185">Reference proteome</keyword>
<sequence>MAKFIYSEILSEYKNYLHDNLEETIYFESKRILDISEDQTYYLNLIKNEKFEINKVLNKNNSIEFCNKLRSQRKIRDYEKYTFDFFDQTKEYSELENRINSIQTINTIANLNKKNIFKEIRNDNDKLPISVIITTKNFEFKFDSEPDDNLFDLLQIIETPKYENLFYNYNRFYFSYENLNSAIASSIKDPKRNIIYFLYALLFVFLRKEEKHSINLIGELVKRLVKQAKKYLPPEIDKKYHIIEEINSKIQNLK</sequence>
<dbReference type="RefSeq" id="WP_185789419.1">
    <property type="nucleotide sequence ID" value="NZ_JACLCP010000003.1"/>
</dbReference>
<dbReference type="AlphaFoldDB" id="A0A842IVF2"/>